<evidence type="ECO:0000256" key="3">
    <source>
        <dbReference type="ARBA" id="ARBA00022692"/>
    </source>
</evidence>
<keyword evidence="3 6" id="KW-0812">Transmembrane</keyword>
<dbReference type="InterPro" id="IPR032816">
    <property type="entry name" value="VTT_dom"/>
</dbReference>
<comment type="caution">
    <text evidence="8">The sequence shown here is derived from an EMBL/GenBank/DDBJ whole genome shotgun (WGS) entry which is preliminary data.</text>
</comment>
<accession>A0A932I1C2</accession>
<feature type="transmembrane region" description="Helical" evidence="6">
    <location>
        <begin position="18"/>
        <end position="36"/>
    </location>
</feature>
<reference evidence="8" key="1">
    <citation type="submission" date="2020-07" db="EMBL/GenBank/DDBJ databases">
        <title>Huge and variable diversity of episymbiotic CPR bacteria and DPANN archaea in groundwater ecosystems.</title>
        <authorList>
            <person name="He C.Y."/>
            <person name="Keren R."/>
            <person name="Whittaker M."/>
            <person name="Farag I.F."/>
            <person name="Doudna J."/>
            <person name="Cate J.H.D."/>
            <person name="Banfield J.F."/>
        </authorList>
    </citation>
    <scope>NUCLEOTIDE SEQUENCE</scope>
    <source>
        <strain evidence="8">NC_groundwater_763_Ag_S-0.2um_68_21</strain>
    </source>
</reference>
<dbReference type="PANTHER" id="PTHR12677">
    <property type="entry name" value="GOLGI APPARATUS MEMBRANE PROTEIN TVP38-RELATED"/>
    <property type="match status" value="1"/>
</dbReference>
<dbReference type="Proteomes" id="UP000782312">
    <property type="component" value="Unassembled WGS sequence"/>
</dbReference>
<protein>
    <recommendedName>
        <fullName evidence="6">TVP38/TMEM64 family membrane protein</fullName>
    </recommendedName>
</protein>
<keyword evidence="4 6" id="KW-1133">Transmembrane helix</keyword>
<evidence type="ECO:0000256" key="2">
    <source>
        <dbReference type="ARBA" id="ARBA00022475"/>
    </source>
</evidence>
<evidence type="ECO:0000313" key="9">
    <source>
        <dbReference type="Proteomes" id="UP000782312"/>
    </source>
</evidence>
<comment type="similarity">
    <text evidence="6">Belongs to the TVP38/TMEM64 family.</text>
</comment>
<evidence type="ECO:0000259" key="7">
    <source>
        <dbReference type="Pfam" id="PF09335"/>
    </source>
</evidence>
<name>A0A932I1C2_UNCTE</name>
<evidence type="ECO:0000256" key="1">
    <source>
        <dbReference type="ARBA" id="ARBA00004651"/>
    </source>
</evidence>
<feature type="transmembrane region" description="Helical" evidence="6">
    <location>
        <begin position="57"/>
        <end position="78"/>
    </location>
</feature>
<dbReference type="Pfam" id="PF09335">
    <property type="entry name" value="VTT_dom"/>
    <property type="match status" value="1"/>
</dbReference>
<keyword evidence="2 6" id="KW-1003">Cell membrane</keyword>
<comment type="subcellular location">
    <subcellularLocation>
        <location evidence="1 6">Cell membrane</location>
        <topology evidence="1 6">Multi-pass membrane protein</topology>
    </subcellularLocation>
</comment>
<evidence type="ECO:0000256" key="5">
    <source>
        <dbReference type="ARBA" id="ARBA00023136"/>
    </source>
</evidence>
<organism evidence="8 9">
    <name type="scientific">Tectimicrobiota bacterium</name>
    <dbReference type="NCBI Taxonomy" id="2528274"/>
    <lineage>
        <taxon>Bacteria</taxon>
        <taxon>Pseudomonadati</taxon>
        <taxon>Nitrospinota/Tectimicrobiota group</taxon>
        <taxon>Candidatus Tectimicrobiota</taxon>
    </lineage>
</organism>
<sequence length="243" mass="27073">MAGGNGGTENGLRRRRRIFWAVAAGALLLAAGGLYFGREIADGVQYLIRLQGRRERFRLWINSYGAWGPLVFIGLQVLQVVFSPIPGEVTGFLGGYVFGVWTSTVYSTVGLSLGSWICFLLGRWLGRPFVEKLISRAVLDKFDFLVAGRGAFLAFVFFSIPGFPKDYMCYLLGLSPLSTRTFLLVATFGRIPGTIMLSLQGANLYDERYDLVAGIFIGALVVILLFWYFAEPIRLWLRRKAEG</sequence>
<evidence type="ECO:0000256" key="4">
    <source>
        <dbReference type="ARBA" id="ARBA00022989"/>
    </source>
</evidence>
<dbReference type="EMBL" id="JACPUR010000021">
    <property type="protein sequence ID" value="MBI3127967.1"/>
    <property type="molecule type" value="Genomic_DNA"/>
</dbReference>
<dbReference type="AlphaFoldDB" id="A0A932I1C2"/>
<gene>
    <name evidence="8" type="ORF">HYZ11_10210</name>
</gene>
<feature type="domain" description="VTT" evidence="7">
    <location>
        <begin position="85"/>
        <end position="201"/>
    </location>
</feature>
<evidence type="ECO:0000313" key="8">
    <source>
        <dbReference type="EMBL" id="MBI3127967.1"/>
    </source>
</evidence>
<feature type="transmembrane region" description="Helical" evidence="6">
    <location>
        <begin position="142"/>
        <end position="161"/>
    </location>
</feature>
<feature type="transmembrane region" description="Helical" evidence="6">
    <location>
        <begin position="211"/>
        <end position="230"/>
    </location>
</feature>
<proteinExistence type="inferred from homology"/>
<feature type="transmembrane region" description="Helical" evidence="6">
    <location>
        <begin position="98"/>
        <end position="121"/>
    </location>
</feature>
<dbReference type="InterPro" id="IPR015414">
    <property type="entry name" value="TMEM64"/>
</dbReference>
<dbReference type="PANTHER" id="PTHR12677:SF59">
    <property type="entry name" value="GOLGI APPARATUS MEMBRANE PROTEIN TVP38-RELATED"/>
    <property type="match status" value="1"/>
</dbReference>
<evidence type="ECO:0000256" key="6">
    <source>
        <dbReference type="RuleBase" id="RU366058"/>
    </source>
</evidence>
<keyword evidence="5 6" id="KW-0472">Membrane</keyword>
<dbReference type="GO" id="GO:0005886">
    <property type="term" value="C:plasma membrane"/>
    <property type="evidence" value="ECO:0007669"/>
    <property type="project" value="UniProtKB-SubCell"/>
</dbReference>